<dbReference type="InterPro" id="IPR050950">
    <property type="entry name" value="HTH-type_LysR_regulators"/>
</dbReference>
<proteinExistence type="predicted"/>
<dbReference type="PANTHER" id="PTHR30419:SF28">
    <property type="entry name" value="HTH-TYPE TRANSCRIPTIONAL REGULATOR BSDA"/>
    <property type="match status" value="1"/>
</dbReference>
<protein>
    <recommendedName>
        <fullName evidence="1">LysR substrate-binding domain-containing protein</fullName>
    </recommendedName>
</protein>
<organism evidence="2 3">
    <name type="scientific">Ktedonobacter robiniae</name>
    <dbReference type="NCBI Taxonomy" id="2778365"/>
    <lineage>
        <taxon>Bacteria</taxon>
        <taxon>Bacillati</taxon>
        <taxon>Chloroflexota</taxon>
        <taxon>Ktedonobacteria</taxon>
        <taxon>Ktedonobacterales</taxon>
        <taxon>Ktedonobacteraceae</taxon>
        <taxon>Ktedonobacter</taxon>
    </lineage>
</organism>
<dbReference type="PANTHER" id="PTHR30419">
    <property type="entry name" value="HTH-TYPE TRANSCRIPTIONAL REGULATOR YBHD"/>
    <property type="match status" value="1"/>
</dbReference>
<keyword evidence="3" id="KW-1185">Reference proteome</keyword>
<feature type="domain" description="LysR substrate-binding" evidence="1">
    <location>
        <begin position="2"/>
        <end position="133"/>
    </location>
</feature>
<accession>A0ABQ3UY35</accession>
<dbReference type="EMBL" id="BNJG01000002">
    <property type="protein sequence ID" value="GHO57600.1"/>
    <property type="molecule type" value="Genomic_DNA"/>
</dbReference>
<dbReference type="Pfam" id="PF03466">
    <property type="entry name" value="LysR_substrate"/>
    <property type="match status" value="1"/>
</dbReference>
<gene>
    <name evidence="2" type="ORF">KSB_60750</name>
</gene>
<sequence>MLSEEILLVVPSTHRLAGQKHIPLREIAHEAVVIEKVGSGLRDLIDTFCQQAGITLSIPYEIDEPATLYDFVKAGLGVGFTPALMKKQANEQVLSCIHLTNPTCERTLGIAWREKHYLSQAALAFRQFVMDYFADLEQGIS</sequence>
<dbReference type="InterPro" id="IPR005119">
    <property type="entry name" value="LysR_subst-bd"/>
</dbReference>
<evidence type="ECO:0000313" key="2">
    <source>
        <dbReference type="EMBL" id="GHO57600.1"/>
    </source>
</evidence>
<dbReference type="Proteomes" id="UP000654345">
    <property type="component" value="Unassembled WGS sequence"/>
</dbReference>
<reference evidence="2 3" key="1">
    <citation type="journal article" date="2021" name="Int. J. Syst. Evol. Microbiol.">
        <title>Reticulibacter mediterranei gen. nov., sp. nov., within the new family Reticulibacteraceae fam. nov., and Ktedonospora formicarum gen. nov., sp. nov., Ktedonobacter robiniae sp. nov., Dictyobacter formicarum sp. nov. and Dictyobacter arantiisoli sp. nov., belonging to the class Ktedonobacteria.</title>
        <authorList>
            <person name="Yabe S."/>
            <person name="Zheng Y."/>
            <person name="Wang C.M."/>
            <person name="Sakai Y."/>
            <person name="Abe K."/>
            <person name="Yokota A."/>
            <person name="Donadio S."/>
            <person name="Cavaletti L."/>
            <person name="Monciardini P."/>
        </authorList>
    </citation>
    <scope>NUCLEOTIDE SEQUENCE [LARGE SCALE GENOMIC DNA]</scope>
    <source>
        <strain evidence="2 3">SOSP1-30</strain>
    </source>
</reference>
<name>A0ABQ3UY35_9CHLR</name>
<evidence type="ECO:0000259" key="1">
    <source>
        <dbReference type="Pfam" id="PF03466"/>
    </source>
</evidence>
<evidence type="ECO:0000313" key="3">
    <source>
        <dbReference type="Proteomes" id="UP000654345"/>
    </source>
</evidence>
<comment type="caution">
    <text evidence="2">The sequence shown here is derived from an EMBL/GenBank/DDBJ whole genome shotgun (WGS) entry which is preliminary data.</text>
</comment>
<dbReference type="SUPFAM" id="SSF53850">
    <property type="entry name" value="Periplasmic binding protein-like II"/>
    <property type="match status" value="1"/>
</dbReference>
<dbReference type="Gene3D" id="3.40.190.290">
    <property type="match status" value="1"/>
</dbReference>